<dbReference type="AlphaFoldDB" id="A0A6G4ZFZ5"/>
<sequence>MDFKLYRNNANIDFENFKEKLKKIDFYTAKKEDIGVFHYNEVLPNVYHIIFYINEEYRTGSKFVERISSIPMDIYINSFIILEKNMIFIENIYDEYCQLIINNINSKFNLLFDKIILNNNYFCKLVYTKVRKVLQCDFEIDGSLIQKENKNDTIKLIDQGEQIYFINFTLDLHEYTDILISIKKDGKYNIATNVPIVLVSILRNLIEDIAIE</sequence>
<dbReference type="EMBL" id="JAALNF010000003">
    <property type="protein sequence ID" value="NGT90439.1"/>
    <property type="molecule type" value="Genomic_DNA"/>
</dbReference>
<dbReference type="RefSeq" id="WP_164792258.1">
    <property type="nucleotide sequence ID" value="NZ_JAALNF010000003.1"/>
</dbReference>
<organism evidence="1">
    <name type="scientific">Clostridium perfringens</name>
    <dbReference type="NCBI Taxonomy" id="1502"/>
    <lineage>
        <taxon>Bacteria</taxon>
        <taxon>Bacillati</taxon>
        <taxon>Bacillota</taxon>
        <taxon>Clostridia</taxon>
        <taxon>Eubacteriales</taxon>
        <taxon>Clostridiaceae</taxon>
        <taxon>Clostridium</taxon>
    </lineage>
</organism>
<evidence type="ECO:0000313" key="1">
    <source>
        <dbReference type="EMBL" id="NGT90439.1"/>
    </source>
</evidence>
<accession>A0A6G4ZFZ5</accession>
<reference evidence="1" key="1">
    <citation type="submission" date="2020-02" db="EMBL/GenBank/DDBJ databases">
        <title>Genomic Insights into the Phylogeny and Genetic Plasticity of the Human and Animal Enteric Pathogen Clostridium perfringens.</title>
        <authorList>
            <person name="Feng Y."/>
            <person name="Hu Y."/>
        </authorList>
    </citation>
    <scope>NUCLEOTIDE SEQUENCE</scope>
    <source>
        <strain evidence="1">CP-08</strain>
    </source>
</reference>
<gene>
    <name evidence="1" type="ORF">G6Z02_09515</name>
</gene>
<proteinExistence type="predicted"/>
<protein>
    <submittedName>
        <fullName evidence="1">Uncharacterized protein</fullName>
    </submittedName>
</protein>
<comment type="caution">
    <text evidence="1">The sequence shown here is derived from an EMBL/GenBank/DDBJ whole genome shotgun (WGS) entry which is preliminary data.</text>
</comment>
<name>A0A6G4ZFZ5_CLOPF</name>